<dbReference type="EMBL" id="SSNY01000003">
    <property type="protein sequence ID" value="THF58145.1"/>
    <property type="molecule type" value="Genomic_DNA"/>
</dbReference>
<feature type="compositionally biased region" description="Basic and acidic residues" evidence="1">
    <location>
        <begin position="1"/>
        <end position="10"/>
    </location>
</feature>
<dbReference type="Proteomes" id="UP000306441">
    <property type="component" value="Unassembled WGS sequence"/>
</dbReference>
<sequence length="177" mass="20571">MRRRKNREDCPTPNSSRRRDQSGTRRFPDYSVHFKRNPFHDPALPPFWELTVENSRYSYRVLVGVPGDELDALMDRLPTPTHERHGVDFWRGVGQAILPEDIRRLTGETMMAFLVYKVMSAPPGSPYKKEQKFNDADLGRPITPTPEDIEADDRRKEMLLRQFEVEIVVNGSASPRF</sequence>
<evidence type="ECO:0000313" key="2">
    <source>
        <dbReference type="EMBL" id="THF58145.1"/>
    </source>
</evidence>
<name>A0ABY2Q8F0_9HYPH</name>
<organism evidence="2 3">
    <name type="scientific">Ollibium composti</name>
    <dbReference type="NCBI Taxonomy" id="2675109"/>
    <lineage>
        <taxon>Bacteria</taxon>
        <taxon>Pseudomonadati</taxon>
        <taxon>Pseudomonadota</taxon>
        <taxon>Alphaproteobacteria</taxon>
        <taxon>Hyphomicrobiales</taxon>
        <taxon>Phyllobacteriaceae</taxon>
        <taxon>Ollibium</taxon>
    </lineage>
</organism>
<keyword evidence="3" id="KW-1185">Reference proteome</keyword>
<feature type="region of interest" description="Disordered" evidence="1">
    <location>
        <begin position="1"/>
        <end position="26"/>
    </location>
</feature>
<reference evidence="2 3" key="1">
    <citation type="submission" date="2019-04" db="EMBL/GenBank/DDBJ databases">
        <title>Mesorhizobium composti sp. nov., isolated from compost.</title>
        <authorList>
            <person name="Lin S.-Y."/>
            <person name="Hameed A."/>
            <person name="Hsieh Y.-T."/>
            <person name="Young C.-C."/>
        </authorList>
    </citation>
    <scope>NUCLEOTIDE SEQUENCE [LARGE SCALE GENOMIC DNA]</scope>
    <source>
        <strain evidence="2 3">CC-YTH430</strain>
    </source>
</reference>
<accession>A0ABY2Q8F0</accession>
<gene>
    <name evidence="2" type="ORF">E6C48_05870</name>
</gene>
<dbReference type="RefSeq" id="WP_136355048.1">
    <property type="nucleotide sequence ID" value="NZ_SSNY01000003.1"/>
</dbReference>
<proteinExistence type="predicted"/>
<comment type="caution">
    <text evidence="2">The sequence shown here is derived from an EMBL/GenBank/DDBJ whole genome shotgun (WGS) entry which is preliminary data.</text>
</comment>
<feature type="compositionally biased region" description="Basic and acidic residues" evidence="1">
    <location>
        <begin position="17"/>
        <end position="26"/>
    </location>
</feature>
<evidence type="ECO:0000256" key="1">
    <source>
        <dbReference type="SAM" id="MobiDB-lite"/>
    </source>
</evidence>
<evidence type="ECO:0000313" key="3">
    <source>
        <dbReference type="Proteomes" id="UP000306441"/>
    </source>
</evidence>
<protein>
    <submittedName>
        <fullName evidence="2">Uncharacterized protein</fullName>
    </submittedName>
</protein>